<keyword evidence="1" id="KW-0472">Membrane</keyword>
<evidence type="ECO:0000313" key="3">
    <source>
        <dbReference type="Proteomes" id="UP000293162"/>
    </source>
</evidence>
<comment type="caution">
    <text evidence="2">The sequence shown here is derived from an EMBL/GenBank/DDBJ whole genome shotgun (WGS) entry which is preliminary data.</text>
</comment>
<dbReference type="AlphaFoldDB" id="A0A4Q5LX68"/>
<feature type="transmembrane region" description="Helical" evidence="1">
    <location>
        <begin position="7"/>
        <end position="26"/>
    </location>
</feature>
<dbReference type="RefSeq" id="WP_130022712.1">
    <property type="nucleotide sequence ID" value="NZ_SEWF01000030.1"/>
</dbReference>
<dbReference type="Pfam" id="PF12732">
    <property type="entry name" value="YtxH"/>
    <property type="match status" value="1"/>
</dbReference>
<dbReference type="InterPro" id="IPR036191">
    <property type="entry name" value="RRF_sf"/>
</dbReference>
<proteinExistence type="predicted"/>
<dbReference type="Proteomes" id="UP000293162">
    <property type="component" value="Unassembled WGS sequence"/>
</dbReference>
<reference evidence="2 3" key="1">
    <citation type="submission" date="2019-02" db="EMBL/GenBank/DDBJ databases">
        <title>Bacterial novel species Emticicia sp. 17J42-9 isolated from soil.</title>
        <authorList>
            <person name="Jung H.-Y."/>
        </authorList>
    </citation>
    <scope>NUCLEOTIDE SEQUENCE [LARGE SCALE GENOMIC DNA]</scope>
    <source>
        <strain evidence="2 3">17J42-9</strain>
    </source>
</reference>
<gene>
    <name evidence="2" type="ORF">EWM59_18345</name>
</gene>
<keyword evidence="1" id="KW-0812">Transmembrane</keyword>
<dbReference type="EMBL" id="SEWF01000030">
    <property type="protein sequence ID" value="RYU94137.1"/>
    <property type="molecule type" value="Genomic_DNA"/>
</dbReference>
<sequence>MKSTSKILLGVITAAAAGAVIGMLFAPDKGNEIRSKVKKTANELADELLSAIRRGKSQYQDAKDDLRNKAYELKGKAQQKFDEVADEADEQYNATKKKLQVS</sequence>
<organism evidence="2 3">
    <name type="scientific">Emticicia agri</name>
    <dbReference type="NCBI Taxonomy" id="2492393"/>
    <lineage>
        <taxon>Bacteria</taxon>
        <taxon>Pseudomonadati</taxon>
        <taxon>Bacteroidota</taxon>
        <taxon>Cytophagia</taxon>
        <taxon>Cytophagales</taxon>
        <taxon>Leadbetterellaceae</taxon>
        <taxon>Emticicia</taxon>
    </lineage>
</organism>
<dbReference type="InterPro" id="IPR024623">
    <property type="entry name" value="YtxH"/>
</dbReference>
<dbReference type="SUPFAM" id="SSF55194">
    <property type="entry name" value="Ribosome recycling factor, RRF"/>
    <property type="match status" value="1"/>
</dbReference>
<keyword evidence="1" id="KW-1133">Transmembrane helix</keyword>
<dbReference type="OrthoDB" id="962697at2"/>
<keyword evidence="3" id="KW-1185">Reference proteome</keyword>
<protein>
    <submittedName>
        <fullName evidence="2">YtxH domain-containing protein</fullName>
    </submittedName>
</protein>
<evidence type="ECO:0000313" key="2">
    <source>
        <dbReference type="EMBL" id="RYU94137.1"/>
    </source>
</evidence>
<accession>A0A4Q5LX68</accession>
<evidence type="ECO:0000256" key="1">
    <source>
        <dbReference type="SAM" id="Phobius"/>
    </source>
</evidence>
<name>A0A4Q5LX68_9BACT</name>